<accession>A0ABV8R0A3</accession>
<gene>
    <name evidence="1" type="ORF">ACFOW9_09640</name>
</gene>
<reference evidence="2" key="1">
    <citation type="journal article" date="2019" name="Int. J. Syst. Evol. Microbiol.">
        <title>The Global Catalogue of Microorganisms (GCM) 10K type strain sequencing project: providing services to taxonomists for standard genome sequencing and annotation.</title>
        <authorList>
            <consortium name="The Broad Institute Genomics Platform"/>
            <consortium name="The Broad Institute Genome Sequencing Center for Infectious Disease"/>
            <person name="Wu L."/>
            <person name="Ma J."/>
        </authorList>
    </citation>
    <scope>NUCLEOTIDE SEQUENCE [LARGE SCALE GENOMIC DNA]</scope>
    <source>
        <strain evidence="2">CGMCC 1.10698</strain>
    </source>
</reference>
<comment type="caution">
    <text evidence="1">The sequence shown here is derived from an EMBL/GenBank/DDBJ whole genome shotgun (WGS) entry which is preliminary data.</text>
</comment>
<evidence type="ECO:0000313" key="1">
    <source>
        <dbReference type="EMBL" id="MFC4265860.1"/>
    </source>
</evidence>
<keyword evidence="2" id="KW-1185">Reference proteome</keyword>
<proteinExistence type="predicted"/>
<protein>
    <submittedName>
        <fullName evidence="1">Uncharacterized protein</fullName>
    </submittedName>
</protein>
<organism evidence="1 2">
    <name type="scientific">Arthrobacter cryoconiti</name>
    <dbReference type="NCBI Taxonomy" id="748907"/>
    <lineage>
        <taxon>Bacteria</taxon>
        <taxon>Bacillati</taxon>
        <taxon>Actinomycetota</taxon>
        <taxon>Actinomycetes</taxon>
        <taxon>Micrococcales</taxon>
        <taxon>Micrococcaceae</taxon>
        <taxon>Arthrobacter</taxon>
    </lineage>
</organism>
<dbReference type="Proteomes" id="UP001595773">
    <property type="component" value="Unassembled WGS sequence"/>
</dbReference>
<evidence type="ECO:0000313" key="2">
    <source>
        <dbReference type="Proteomes" id="UP001595773"/>
    </source>
</evidence>
<name>A0ABV8R0A3_9MICC</name>
<dbReference type="EMBL" id="JBHSCQ010000011">
    <property type="protein sequence ID" value="MFC4265860.1"/>
    <property type="molecule type" value="Genomic_DNA"/>
</dbReference>
<sequence>MHNYDVGDLAGWPLDLLQIWGECDRLSPMPELASWMEAAIGSNKSAFVYGDVVADADTWLMVKAIKAEPVASLSDTMRHFYKLSDAERIKRFYSERFGTSESNIANAFIDLVDGLDAIGINLGFTVDKLMETAHTSSMPTRSQTETLGRAYGRI</sequence>
<dbReference type="RefSeq" id="WP_230068740.1">
    <property type="nucleotide sequence ID" value="NZ_BAABLL010000014.1"/>
</dbReference>